<keyword evidence="2" id="KW-1185">Reference proteome</keyword>
<protein>
    <submittedName>
        <fullName evidence="1">Uncharacterized protein</fullName>
    </submittedName>
</protein>
<reference evidence="1" key="1">
    <citation type="journal article" date="2019" name="bioRxiv">
        <title>The Genome of the Zebra Mussel, Dreissena polymorpha: A Resource for Invasive Species Research.</title>
        <authorList>
            <person name="McCartney M.A."/>
            <person name="Auch B."/>
            <person name="Kono T."/>
            <person name="Mallez S."/>
            <person name="Zhang Y."/>
            <person name="Obille A."/>
            <person name="Becker A."/>
            <person name="Abrahante J.E."/>
            <person name="Garbe J."/>
            <person name="Badalamenti J.P."/>
            <person name="Herman A."/>
            <person name="Mangelson H."/>
            <person name="Liachko I."/>
            <person name="Sullivan S."/>
            <person name="Sone E.D."/>
            <person name="Koren S."/>
            <person name="Silverstein K.A.T."/>
            <person name="Beckman K.B."/>
            <person name="Gohl D.M."/>
        </authorList>
    </citation>
    <scope>NUCLEOTIDE SEQUENCE</scope>
    <source>
        <strain evidence="1">Duluth1</strain>
        <tissue evidence="1">Whole animal</tissue>
    </source>
</reference>
<organism evidence="1 2">
    <name type="scientific">Dreissena polymorpha</name>
    <name type="common">Zebra mussel</name>
    <name type="synonym">Mytilus polymorpha</name>
    <dbReference type="NCBI Taxonomy" id="45954"/>
    <lineage>
        <taxon>Eukaryota</taxon>
        <taxon>Metazoa</taxon>
        <taxon>Spiralia</taxon>
        <taxon>Lophotrochozoa</taxon>
        <taxon>Mollusca</taxon>
        <taxon>Bivalvia</taxon>
        <taxon>Autobranchia</taxon>
        <taxon>Heteroconchia</taxon>
        <taxon>Euheterodonta</taxon>
        <taxon>Imparidentia</taxon>
        <taxon>Neoheterodontei</taxon>
        <taxon>Myida</taxon>
        <taxon>Dreissenoidea</taxon>
        <taxon>Dreissenidae</taxon>
        <taxon>Dreissena</taxon>
    </lineage>
</organism>
<dbReference type="Proteomes" id="UP000828390">
    <property type="component" value="Unassembled WGS sequence"/>
</dbReference>
<dbReference type="AlphaFoldDB" id="A0A9D4RXL1"/>
<gene>
    <name evidence="1" type="ORF">DPMN_006664</name>
</gene>
<comment type="caution">
    <text evidence="1">The sequence shown here is derived from an EMBL/GenBank/DDBJ whole genome shotgun (WGS) entry which is preliminary data.</text>
</comment>
<evidence type="ECO:0000313" key="2">
    <source>
        <dbReference type="Proteomes" id="UP000828390"/>
    </source>
</evidence>
<name>A0A9D4RXL1_DREPO</name>
<accession>A0A9D4RXL1</accession>
<proteinExistence type="predicted"/>
<evidence type="ECO:0000313" key="1">
    <source>
        <dbReference type="EMBL" id="KAH3882720.1"/>
    </source>
</evidence>
<dbReference type="EMBL" id="JAIWYP010000001">
    <property type="protein sequence ID" value="KAH3882720.1"/>
    <property type="molecule type" value="Genomic_DNA"/>
</dbReference>
<reference evidence="1" key="2">
    <citation type="submission" date="2020-11" db="EMBL/GenBank/DDBJ databases">
        <authorList>
            <person name="McCartney M.A."/>
            <person name="Auch B."/>
            <person name="Kono T."/>
            <person name="Mallez S."/>
            <person name="Becker A."/>
            <person name="Gohl D.M."/>
            <person name="Silverstein K.A.T."/>
            <person name="Koren S."/>
            <person name="Bechman K.B."/>
            <person name="Herman A."/>
            <person name="Abrahante J.E."/>
            <person name="Garbe J."/>
        </authorList>
    </citation>
    <scope>NUCLEOTIDE SEQUENCE</scope>
    <source>
        <strain evidence="1">Duluth1</strain>
        <tissue evidence="1">Whole animal</tissue>
    </source>
</reference>
<sequence length="137" mass="15617">MNSQLNCRLCRRLAILFKRSESLEAGFLPLGSPVTYLHTTGNKSHRLGVITKCSETKELSRDIIRTSVLTKFHEDWTSNKTSRMFTRFYYSHMKKTALPNIIETNVMTKFLIDLTINVTSRVLTLALTLCSGEQKTG</sequence>